<organism evidence="1 2">
    <name type="scientific">Paraburkholderia ultramafica</name>
    <dbReference type="NCBI Taxonomy" id="1544867"/>
    <lineage>
        <taxon>Bacteria</taxon>
        <taxon>Pseudomonadati</taxon>
        <taxon>Pseudomonadota</taxon>
        <taxon>Betaproteobacteria</taxon>
        <taxon>Burkholderiales</taxon>
        <taxon>Burkholderiaceae</taxon>
        <taxon>Paraburkholderia</taxon>
    </lineage>
</organism>
<gene>
    <name evidence="1" type="ORF">LMG28614_03637</name>
</gene>
<dbReference type="EMBL" id="CADIKK010000016">
    <property type="protein sequence ID" value="CAB3793052.1"/>
    <property type="molecule type" value="Genomic_DNA"/>
</dbReference>
<accession>A0A6S7BBY6</accession>
<dbReference type="RefSeq" id="WP_175150798.1">
    <property type="nucleotide sequence ID" value="NZ_CADIKK010000016.1"/>
</dbReference>
<dbReference type="Proteomes" id="UP000494365">
    <property type="component" value="Unassembled WGS sequence"/>
</dbReference>
<name>A0A6S7BBY6_9BURK</name>
<evidence type="ECO:0000313" key="1">
    <source>
        <dbReference type="EMBL" id="CAB3793052.1"/>
    </source>
</evidence>
<proteinExistence type="predicted"/>
<reference evidence="1 2" key="1">
    <citation type="submission" date="2020-04" db="EMBL/GenBank/DDBJ databases">
        <authorList>
            <person name="De Canck E."/>
        </authorList>
    </citation>
    <scope>NUCLEOTIDE SEQUENCE [LARGE SCALE GENOMIC DNA]</scope>
    <source>
        <strain evidence="1 2">LMG 28614</strain>
    </source>
</reference>
<keyword evidence="2" id="KW-1185">Reference proteome</keyword>
<sequence>MTRELSAAAAIREFTQHDPRFSQPSPLIVDLVERRATQASLNRSA</sequence>
<protein>
    <submittedName>
        <fullName evidence="1">Uncharacterized protein</fullName>
    </submittedName>
</protein>
<dbReference type="AlphaFoldDB" id="A0A6S7BBY6"/>
<evidence type="ECO:0000313" key="2">
    <source>
        <dbReference type="Proteomes" id="UP000494365"/>
    </source>
</evidence>